<sequence>MTVQQHHPNAATAPVATPPSTLITEHEVRLATTAAAGVTAPPAPAPTGDRTTWWQRLWTRTDPPRPRRRHYPARYRFLEDAAMAREMHRL</sequence>
<dbReference type="STRING" id="1797.RMCT_2742"/>
<evidence type="ECO:0000313" key="3">
    <source>
        <dbReference type="Proteomes" id="UP000069654"/>
    </source>
</evidence>
<reference evidence="3" key="2">
    <citation type="submission" date="2016-02" db="EMBL/GenBank/DDBJ databases">
        <title>Draft genome sequence of five rapidly growing Mycobacterium species.</title>
        <authorList>
            <person name="Katahira K."/>
            <person name="Gotou Y."/>
            <person name="Iida K."/>
            <person name="Ogura Y."/>
            <person name="Hayashi T."/>
        </authorList>
    </citation>
    <scope>NUCLEOTIDE SEQUENCE [LARGE SCALE GENOMIC DNA]</scope>
    <source>
        <strain evidence="3">JCM6362</strain>
    </source>
</reference>
<name>A0A100XFM0_MYCTH</name>
<organism evidence="2 3">
    <name type="scientific">Mycolicibacterium thermoresistibile</name>
    <name type="common">Mycobacterium thermoresistibile</name>
    <dbReference type="NCBI Taxonomy" id="1797"/>
    <lineage>
        <taxon>Bacteria</taxon>
        <taxon>Bacillati</taxon>
        <taxon>Actinomycetota</taxon>
        <taxon>Actinomycetes</taxon>
        <taxon>Mycobacteriales</taxon>
        <taxon>Mycobacteriaceae</taxon>
        <taxon>Mycolicibacterium</taxon>
    </lineage>
</organism>
<comment type="caution">
    <text evidence="2">The sequence shown here is derived from an EMBL/GenBank/DDBJ whole genome shotgun (WGS) entry which is preliminary data.</text>
</comment>
<dbReference type="EMBL" id="BCTB01000018">
    <property type="protein sequence ID" value="GAT15772.1"/>
    <property type="molecule type" value="Genomic_DNA"/>
</dbReference>
<proteinExistence type="predicted"/>
<reference evidence="2 3" key="1">
    <citation type="journal article" date="2016" name="Genome Announc.">
        <title>Draft Genome Sequences of Five Rapidly Growing Mycobacterium Species, M. thermoresistibile, M. fortuitum subsp. acetamidolyticum, M. canariasense, M. brisbanense, and M. novocastrense.</title>
        <authorList>
            <person name="Katahira K."/>
            <person name="Ogura Y."/>
            <person name="Gotoh Y."/>
            <person name="Hayashi T."/>
        </authorList>
    </citation>
    <scope>NUCLEOTIDE SEQUENCE [LARGE SCALE GENOMIC DNA]</scope>
    <source>
        <strain evidence="2 3">JCM6362</strain>
    </source>
</reference>
<evidence type="ECO:0000256" key="1">
    <source>
        <dbReference type="SAM" id="MobiDB-lite"/>
    </source>
</evidence>
<feature type="compositionally biased region" description="Low complexity" evidence="1">
    <location>
        <begin position="8"/>
        <end position="21"/>
    </location>
</feature>
<accession>A0A100XFM0</accession>
<dbReference type="AlphaFoldDB" id="A0A100XFM0"/>
<feature type="region of interest" description="Disordered" evidence="1">
    <location>
        <begin position="1"/>
        <end position="21"/>
    </location>
</feature>
<dbReference type="Proteomes" id="UP000069654">
    <property type="component" value="Unassembled WGS sequence"/>
</dbReference>
<evidence type="ECO:0000313" key="2">
    <source>
        <dbReference type="EMBL" id="GAT15772.1"/>
    </source>
</evidence>
<dbReference type="RefSeq" id="WP_040547267.1">
    <property type="nucleotide sequence ID" value="NZ_BCTB01000018.1"/>
</dbReference>
<protein>
    <submittedName>
        <fullName evidence="2">Uncharacterized protein</fullName>
    </submittedName>
</protein>
<gene>
    <name evidence="2" type="ORF">RMCT_2742</name>
</gene>